<reference evidence="9" key="1">
    <citation type="submission" date="2020-01" db="EMBL/GenBank/DDBJ databases">
        <authorList>
            <person name="Mishra B."/>
        </authorList>
    </citation>
    <scope>NUCLEOTIDE SEQUENCE [LARGE SCALE GENOMIC DNA]</scope>
</reference>
<evidence type="ECO:0000256" key="2">
    <source>
        <dbReference type="ARBA" id="ARBA00022737"/>
    </source>
</evidence>
<dbReference type="FunFam" id="4.10.1000.10:FF:000028">
    <property type="entry name" value="Zinc finger nuclease 2"/>
    <property type="match status" value="1"/>
</dbReference>
<comment type="caution">
    <text evidence="9">The sequence shown here is derived from an EMBL/GenBank/DDBJ whole genome shotgun (WGS) entry which is preliminary data.</text>
</comment>
<dbReference type="PANTHER" id="PTHR12506:SF18">
    <property type="entry name" value="ZINC FINGER CCCH DOMAIN-CONTAINING PROTEIN 33-RELATED"/>
    <property type="match status" value="1"/>
</dbReference>
<feature type="compositionally biased region" description="Polar residues" evidence="7">
    <location>
        <begin position="421"/>
        <end position="432"/>
    </location>
</feature>
<evidence type="ECO:0000313" key="10">
    <source>
        <dbReference type="Proteomes" id="UP000467841"/>
    </source>
</evidence>
<protein>
    <recommendedName>
        <fullName evidence="8">C3H1-type domain-containing protein</fullName>
    </recommendedName>
</protein>
<feature type="domain" description="C3H1-type" evidence="8">
    <location>
        <begin position="115"/>
        <end position="143"/>
    </location>
</feature>
<evidence type="ECO:0000256" key="4">
    <source>
        <dbReference type="ARBA" id="ARBA00022833"/>
    </source>
</evidence>
<dbReference type="Pfam" id="PF00642">
    <property type="entry name" value="zf-CCCH"/>
    <property type="match status" value="5"/>
</dbReference>
<keyword evidence="3 6" id="KW-0863">Zinc-finger</keyword>
<dbReference type="EMBL" id="CACVBM020001270">
    <property type="protein sequence ID" value="CAA7042429.1"/>
    <property type="molecule type" value="Genomic_DNA"/>
</dbReference>
<feature type="domain" description="C3H1-type" evidence="8">
    <location>
        <begin position="161"/>
        <end position="189"/>
    </location>
</feature>
<dbReference type="PANTHER" id="PTHR12506">
    <property type="entry name" value="PROTEIN PHOSPHATASE RELATED"/>
    <property type="match status" value="1"/>
</dbReference>
<keyword evidence="4 6" id="KW-0862">Zinc</keyword>
<name>A0A6D2JL26_9BRAS</name>
<dbReference type="GO" id="GO:0003729">
    <property type="term" value="F:mRNA binding"/>
    <property type="evidence" value="ECO:0007669"/>
    <property type="project" value="UniProtKB-ARBA"/>
</dbReference>
<dbReference type="OrthoDB" id="411372at2759"/>
<evidence type="ECO:0000256" key="7">
    <source>
        <dbReference type="SAM" id="MobiDB-lite"/>
    </source>
</evidence>
<organism evidence="9 10">
    <name type="scientific">Microthlaspi erraticum</name>
    <dbReference type="NCBI Taxonomy" id="1685480"/>
    <lineage>
        <taxon>Eukaryota</taxon>
        <taxon>Viridiplantae</taxon>
        <taxon>Streptophyta</taxon>
        <taxon>Embryophyta</taxon>
        <taxon>Tracheophyta</taxon>
        <taxon>Spermatophyta</taxon>
        <taxon>Magnoliopsida</taxon>
        <taxon>eudicotyledons</taxon>
        <taxon>Gunneridae</taxon>
        <taxon>Pentapetalae</taxon>
        <taxon>rosids</taxon>
        <taxon>malvids</taxon>
        <taxon>Brassicales</taxon>
        <taxon>Brassicaceae</taxon>
        <taxon>Coluteocarpeae</taxon>
        <taxon>Microthlaspi</taxon>
    </lineage>
</organism>
<feature type="zinc finger region" description="C3H1-type" evidence="6">
    <location>
        <begin position="70"/>
        <end position="98"/>
    </location>
</feature>
<dbReference type="Gene3D" id="2.30.30.1190">
    <property type="match status" value="1"/>
</dbReference>
<feature type="zinc finger region" description="C3H1-type" evidence="6">
    <location>
        <begin position="161"/>
        <end position="189"/>
    </location>
</feature>
<evidence type="ECO:0000256" key="1">
    <source>
        <dbReference type="ARBA" id="ARBA00022723"/>
    </source>
</evidence>
<dbReference type="InterPro" id="IPR050974">
    <property type="entry name" value="Plant_ZF_CCCH"/>
</dbReference>
<dbReference type="SMART" id="SM00356">
    <property type="entry name" value="ZnF_C3H1"/>
    <property type="match status" value="5"/>
</dbReference>
<dbReference type="GO" id="GO:0003677">
    <property type="term" value="F:DNA binding"/>
    <property type="evidence" value="ECO:0007669"/>
    <property type="project" value="UniProtKB-KW"/>
</dbReference>
<dbReference type="GO" id="GO:0008270">
    <property type="term" value="F:zinc ion binding"/>
    <property type="evidence" value="ECO:0007669"/>
    <property type="project" value="UniProtKB-KW"/>
</dbReference>
<keyword evidence="10" id="KW-1185">Reference proteome</keyword>
<dbReference type="AlphaFoldDB" id="A0A6D2JL26"/>
<feature type="domain" description="C3H1-type" evidence="8">
    <location>
        <begin position="70"/>
        <end position="98"/>
    </location>
</feature>
<feature type="zinc finger region" description="C3H1-type" evidence="6">
    <location>
        <begin position="115"/>
        <end position="143"/>
    </location>
</feature>
<dbReference type="InterPro" id="IPR000571">
    <property type="entry name" value="Znf_CCCH"/>
</dbReference>
<keyword evidence="2" id="KW-0677">Repeat</keyword>
<evidence type="ECO:0000259" key="8">
    <source>
        <dbReference type="PROSITE" id="PS50103"/>
    </source>
</evidence>
<evidence type="ECO:0000256" key="6">
    <source>
        <dbReference type="PROSITE-ProRule" id="PRU00723"/>
    </source>
</evidence>
<dbReference type="Proteomes" id="UP000467841">
    <property type="component" value="Unassembled WGS sequence"/>
</dbReference>
<feature type="region of interest" description="Disordered" evidence="7">
    <location>
        <begin position="421"/>
        <end position="445"/>
    </location>
</feature>
<dbReference type="PROSITE" id="PS50103">
    <property type="entry name" value="ZF_C3H1"/>
    <property type="match status" value="5"/>
</dbReference>
<feature type="domain" description="C3H1-type" evidence="8">
    <location>
        <begin position="354"/>
        <end position="382"/>
    </location>
</feature>
<feature type="zinc finger region" description="C3H1-type" evidence="6">
    <location>
        <begin position="308"/>
        <end position="336"/>
    </location>
</feature>
<evidence type="ECO:0000256" key="3">
    <source>
        <dbReference type="ARBA" id="ARBA00022771"/>
    </source>
</evidence>
<feature type="compositionally biased region" description="Basic and acidic residues" evidence="7">
    <location>
        <begin position="433"/>
        <end position="445"/>
    </location>
</feature>
<keyword evidence="1 6" id="KW-0479">Metal-binding</keyword>
<dbReference type="SUPFAM" id="SSF90229">
    <property type="entry name" value="CCCH zinc finger"/>
    <property type="match status" value="5"/>
</dbReference>
<gene>
    <name evidence="9" type="ORF">MERR_LOCUS29664</name>
</gene>
<feature type="domain" description="C3H1-type" evidence="8">
    <location>
        <begin position="308"/>
        <end position="336"/>
    </location>
</feature>
<dbReference type="Gene3D" id="4.10.1000.10">
    <property type="entry name" value="Zinc finger, CCCH-type"/>
    <property type="match status" value="2"/>
</dbReference>
<dbReference type="InterPro" id="IPR036855">
    <property type="entry name" value="Znf_CCCH_sf"/>
</dbReference>
<evidence type="ECO:0000256" key="5">
    <source>
        <dbReference type="ARBA" id="ARBA00023125"/>
    </source>
</evidence>
<accession>A0A6D2JL26</accession>
<feature type="zinc finger region" description="C3H1-type" evidence="6">
    <location>
        <begin position="354"/>
        <end position="382"/>
    </location>
</feature>
<sequence length="445" mass="48824">MSSSIAISSKLSTVGGRRFAGGEAMGFTVGGKSLEVPISREGTSLSPLLNQNAMWQMNLGSDGDGSYPERPGEPDCSYYIRTGLCRFGFTCRFNHPHDRKLVIATARIKGEYPERIGQPDCEFYLKTGTCKFGVTCKFHHPRNESGIAERASLNVLGYPLRPNKDDCSYFVRTGHCKFGGTCRFNHPQTQTQSQSTNLMVSLGGSPVYSALQSPTAQQQSYSWPRVANPPRWQDPSSFASLMLPQGGLVPVPGWNAYTGHSPSGNDLNYRNQQHIDAQESSGSQGGLFSSGLHSGYYALPRENVFPERPGQPECEFYMKTGDCKFGTVCKFHHPRDRQTPDPDCVLSPDGLPLRPGEPLCVFYSRYGICKFGPSCKFDHPMRVFTYNNNASPSPSSSSLHQETATITTQLRNILISSSVEATPTTLPSVSETTSDKDSIVDAPQH</sequence>
<evidence type="ECO:0000313" key="9">
    <source>
        <dbReference type="EMBL" id="CAA7042429.1"/>
    </source>
</evidence>
<proteinExistence type="predicted"/>
<keyword evidence="5" id="KW-0238">DNA-binding</keyword>